<evidence type="ECO:0000256" key="1">
    <source>
        <dbReference type="SAM" id="Phobius"/>
    </source>
</evidence>
<evidence type="ECO:0000313" key="3">
    <source>
        <dbReference type="Proteomes" id="UP001589890"/>
    </source>
</evidence>
<name>A0ABV6QRB8_9ACTN</name>
<organism evidence="2 3">
    <name type="scientific">Kribbella deserti</name>
    <dbReference type="NCBI Taxonomy" id="1926257"/>
    <lineage>
        <taxon>Bacteria</taxon>
        <taxon>Bacillati</taxon>
        <taxon>Actinomycetota</taxon>
        <taxon>Actinomycetes</taxon>
        <taxon>Propionibacteriales</taxon>
        <taxon>Kribbellaceae</taxon>
        <taxon>Kribbella</taxon>
    </lineage>
</organism>
<feature type="transmembrane region" description="Helical" evidence="1">
    <location>
        <begin position="73"/>
        <end position="97"/>
    </location>
</feature>
<feature type="transmembrane region" description="Helical" evidence="1">
    <location>
        <begin position="118"/>
        <end position="136"/>
    </location>
</feature>
<dbReference type="EMBL" id="JBHLTC010000030">
    <property type="protein sequence ID" value="MFC0627055.1"/>
    <property type="molecule type" value="Genomic_DNA"/>
</dbReference>
<protein>
    <submittedName>
        <fullName evidence="2">Uncharacterized protein</fullName>
    </submittedName>
</protein>
<feature type="transmembrane region" description="Helical" evidence="1">
    <location>
        <begin position="51"/>
        <end position="67"/>
    </location>
</feature>
<comment type="caution">
    <text evidence="2">The sequence shown here is derived from an EMBL/GenBank/DDBJ whole genome shotgun (WGS) entry which is preliminary data.</text>
</comment>
<evidence type="ECO:0000313" key="2">
    <source>
        <dbReference type="EMBL" id="MFC0627055.1"/>
    </source>
</evidence>
<reference evidence="2 3" key="1">
    <citation type="submission" date="2024-09" db="EMBL/GenBank/DDBJ databases">
        <authorList>
            <person name="Sun Q."/>
            <person name="Mori K."/>
        </authorList>
    </citation>
    <scope>NUCLEOTIDE SEQUENCE [LARGE SCALE GENOMIC DNA]</scope>
    <source>
        <strain evidence="2 3">CGMCC 1.15906</strain>
    </source>
</reference>
<sequence>MSGLKVAGLGMVVVLVDFRLAGFDLLADIVGWILVYAGLGRLGAGFFRAKLAAGIGGVVSLGQFARFEGSSAQLFSIIELIVVTAVVVLTCTALMWVAANADDERTVTSASQVRSANLLTTMVILVVGFLSGGRTIEVGGGGGLFIVLLAAVAFAASLWFIFLLCGAADRPYLQSRRRAEP</sequence>
<dbReference type="Proteomes" id="UP001589890">
    <property type="component" value="Unassembled WGS sequence"/>
</dbReference>
<keyword evidence="1" id="KW-0812">Transmembrane</keyword>
<keyword evidence="3" id="KW-1185">Reference proteome</keyword>
<keyword evidence="1" id="KW-0472">Membrane</keyword>
<keyword evidence="1" id="KW-1133">Transmembrane helix</keyword>
<accession>A0ABV6QRB8</accession>
<gene>
    <name evidence="2" type="ORF">ACFFGN_23440</name>
</gene>
<dbReference type="RefSeq" id="WP_380051306.1">
    <property type="nucleotide sequence ID" value="NZ_JBHLTC010000030.1"/>
</dbReference>
<feature type="transmembrane region" description="Helical" evidence="1">
    <location>
        <begin position="20"/>
        <end position="39"/>
    </location>
</feature>
<feature type="transmembrane region" description="Helical" evidence="1">
    <location>
        <begin position="142"/>
        <end position="168"/>
    </location>
</feature>
<proteinExistence type="predicted"/>